<dbReference type="EMBL" id="JAPDFW010000090">
    <property type="protein sequence ID" value="KAJ5071206.1"/>
    <property type="molecule type" value="Genomic_DNA"/>
</dbReference>
<dbReference type="Proteomes" id="UP001149090">
    <property type="component" value="Unassembled WGS sequence"/>
</dbReference>
<feature type="domain" description="DH" evidence="2">
    <location>
        <begin position="7"/>
        <end position="194"/>
    </location>
</feature>
<dbReference type="SMART" id="SM00325">
    <property type="entry name" value="RhoGEF"/>
    <property type="match status" value="1"/>
</dbReference>
<evidence type="ECO:0000259" key="2">
    <source>
        <dbReference type="PROSITE" id="PS50010"/>
    </source>
</evidence>
<keyword evidence="4" id="KW-1185">Reference proteome</keyword>
<feature type="compositionally biased region" description="Basic and acidic residues" evidence="1">
    <location>
        <begin position="272"/>
        <end position="292"/>
    </location>
</feature>
<accession>A0A9Q0LEH6</accession>
<evidence type="ECO:0000313" key="3">
    <source>
        <dbReference type="EMBL" id="KAJ5071206.1"/>
    </source>
</evidence>
<dbReference type="InterPro" id="IPR035899">
    <property type="entry name" value="DBL_dom_sf"/>
</dbReference>
<feature type="compositionally biased region" description="Basic and acidic residues" evidence="1">
    <location>
        <begin position="237"/>
        <end position="261"/>
    </location>
</feature>
<dbReference type="Gene3D" id="1.20.900.10">
    <property type="entry name" value="Dbl homology (DH) domain"/>
    <property type="match status" value="1"/>
</dbReference>
<comment type="caution">
    <text evidence="3">The sequence shown here is derived from an EMBL/GenBank/DDBJ whole genome shotgun (WGS) entry which is preliminary data.</text>
</comment>
<dbReference type="SUPFAM" id="SSF48065">
    <property type="entry name" value="DBL homology domain (DH-domain)"/>
    <property type="match status" value="1"/>
</dbReference>
<dbReference type="GO" id="GO:0005085">
    <property type="term" value="F:guanyl-nucleotide exchange factor activity"/>
    <property type="evidence" value="ECO:0007669"/>
    <property type="project" value="InterPro"/>
</dbReference>
<name>A0A9Q0LEH6_ANAIG</name>
<dbReference type="Pfam" id="PF00621">
    <property type="entry name" value="RhoGEF"/>
    <property type="match status" value="1"/>
</dbReference>
<reference evidence="3" key="1">
    <citation type="submission" date="2022-10" db="EMBL/GenBank/DDBJ databases">
        <title>Novel sulphate-reducing endosymbionts in the free-living metamonad Anaeramoeba.</title>
        <authorList>
            <person name="Jerlstrom-Hultqvist J."/>
            <person name="Cepicka I."/>
            <person name="Gallot-Lavallee L."/>
            <person name="Salas-Leiva D."/>
            <person name="Curtis B.A."/>
            <person name="Zahonova K."/>
            <person name="Pipaliya S."/>
            <person name="Dacks J."/>
            <person name="Roger A.J."/>
        </authorList>
    </citation>
    <scope>NUCLEOTIDE SEQUENCE</scope>
    <source>
        <strain evidence="3">BMAN</strain>
    </source>
</reference>
<sequence>MQVIETLRQKKTKKIYQHTRNYVNNLYLLVNLYYRPLEKKANTKSQILSKNEIEEIFENLKQITILFAEFLYNIEYLLLTWEKDYKIGEYFLHLKNRMQDLVSFWKSSIFALKKLKELESNQTFSIFTEKIKNNLICEGNSFEEYFLLTQYYPFVLKHYLKKLLLVTDTDHPDHQIMEIFIKDLNLNLSKIYSENYKSKKIEAISHFKNLDLQIENKINLDLDLVQNSKENEIQIDEKENKNDKQKEKKQVINEENKKINENLEENENQNENENKNESENLEENKNQNENQK</sequence>
<proteinExistence type="predicted"/>
<dbReference type="InterPro" id="IPR000219">
    <property type="entry name" value="DH_dom"/>
</dbReference>
<dbReference type="AlphaFoldDB" id="A0A9Q0LEH6"/>
<organism evidence="3 4">
    <name type="scientific">Anaeramoeba ignava</name>
    <name type="common">Anaerobic marine amoeba</name>
    <dbReference type="NCBI Taxonomy" id="1746090"/>
    <lineage>
        <taxon>Eukaryota</taxon>
        <taxon>Metamonada</taxon>
        <taxon>Anaeramoebidae</taxon>
        <taxon>Anaeramoeba</taxon>
    </lineage>
</organism>
<gene>
    <name evidence="3" type="ORF">M0811_10478</name>
</gene>
<dbReference type="PROSITE" id="PS50010">
    <property type="entry name" value="DH_2"/>
    <property type="match status" value="1"/>
</dbReference>
<feature type="region of interest" description="Disordered" evidence="1">
    <location>
        <begin position="237"/>
        <end position="292"/>
    </location>
</feature>
<protein>
    <submittedName>
        <fullName evidence="3">Protein ect2</fullName>
    </submittedName>
</protein>
<evidence type="ECO:0000313" key="4">
    <source>
        <dbReference type="Proteomes" id="UP001149090"/>
    </source>
</evidence>
<evidence type="ECO:0000256" key="1">
    <source>
        <dbReference type="SAM" id="MobiDB-lite"/>
    </source>
</evidence>